<dbReference type="PANTHER" id="PTHR45947">
    <property type="entry name" value="SULFOQUINOVOSYL TRANSFERASE SQD2"/>
    <property type="match status" value="1"/>
</dbReference>
<feature type="domain" description="Glycosyltransferase subfamily 4-like N-terminal" evidence="2">
    <location>
        <begin position="20"/>
        <end position="183"/>
    </location>
</feature>
<dbReference type="GO" id="GO:0016757">
    <property type="term" value="F:glycosyltransferase activity"/>
    <property type="evidence" value="ECO:0007669"/>
    <property type="project" value="TreeGrafter"/>
</dbReference>
<dbReference type="EMBL" id="UINC01121117">
    <property type="protein sequence ID" value="SVC96042.1"/>
    <property type="molecule type" value="Genomic_DNA"/>
</dbReference>
<dbReference type="InterPro" id="IPR001296">
    <property type="entry name" value="Glyco_trans_1"/>
</dbReference>
<gene>
    <name evidence="3" type="ORF">METZ01_LOCUS348896</name>
</gene>
<evidence type="ECO:0000259" key="1">
    <source>
        <dbReference type="Pfam" id="PF00534"/>
    </source>
</evidence>
<dbReference type="InterPro" id="IPR050194">
    <property type="entry name" value="Glycosyltransferase_grp1"/>
</dbReference>
<sequence length="276" mass="32176">MDKKEKPAKVMIIHPNLNSGGVETQIRYFVDNHNINRLRLVLVLFSRSEKHSGQTIDTERIRLFTLGHCRQPNFVKRIYLLFRILLSEKPDVVYTYLPNTNIVGLLLGRLCRVRSVVWGLRVSQFRYKRFGYKGEIVNLLAVFLSRKVDLLIANTWVGLNEYVSRGLAAKKSVVIPNGVDTEKFRPDKNIRNNIRYEYGIKPTELLIGVIARMVEWKGYEYFLEAARQLLSEPEYDVRFMCVGGGNNVLQEQYVRKTRHYSIANRFFWLGDRSDVA</sequence>
<evidence type="ECO:0000313" key="3">
    <source>
        <dbReference type="EMBL" id="SVC96042.1"/>
    </source>
</evidence>
<proteinExistence type="predicted"/>
<evidence type="ECO:0000259" key="2">
    <source>
        <dbReference type="Pfam" id="PF13439"/>
    </source>
</evidence>
<reference evidence="3" key="1">
    <citation type="submission" date="2018-05" db="EMBL/GenBank/DDBJ databases">
        <authorList>
            <person name="Lanie J.A."/>
            <person name="Ng W.-L."/>
            <person name="Kazmierczak K.M."/>
            <person name="Andrzejewski T.M."/>
            <person name="Davidsen T.M."/>
            <person name="Wayne K.J."/>
            <person name="Tettelin H."/>
            <person name="Glass J.I."/>
            <person name="Rusch D."/>
            <person name="Podicherti R."/>
            <person name="Tsui H.-C.T."/>
            <person name="Winkler M.E."/>
        </authorList>
    </citation>
    <scope>NUCLEOTIDE SEQUENCE</scope>
</reference>
<accession>A0A382RFM4</accession>
<feature type="non-terminal residue" evidence="3">
    <location>
        <position position="276"/>
    </location>
</feature>
<dbReference type="InterPro" id="IPR028098">
    <property type="entry name" value="Glyco_trans_4-like_N"/>
</dbReference>
<protein>
    <submittedName>
        <fullName evidence="3">Uncharacterized protein</fullName>
    </submittedName>
</protein>
<feature type="domain" description="Glycosyl transferase family 1" evidence="1">
    <location>
        <begin position="192"/>
        <end position="273"/>
    </location>
</feature>
<dbReference type="PANTHER" id="PTHR45947:SF3">
    <property type="entry name" value="SULFOQUINOVOSYL TRANSFERASE SQD2"/>
    <property type="match status" value="1"/>
</dbReference>
<organism evidence="3">
    <name type="scientific">marine metagenome</name>
    <dbReference type="NCBI Taxonomy" id="408172"/>
    <lineage>
        <taxon>unclassified sequences</taxon>
        <taxon>metagenomes</taxon>
        <taxon>ecological metagenomes</taxon>
    </lineage>
</organism>
<dbReference type="Gene3D" id="3.40.50.2000">
    <property type="entry name" value="Glycogen Phosphorylase B"/>
    <property type="match status" value="2"/>
</dbReference>
<name>A0A382RFM4_9ZZZZ</name>
<dbReference type="Pfam" id="PF13439">
    <property type="entry name" value="Glyco_transf_4"/>
    <property type="match status" value="1"/>
</dbReference>
<dbReference type="SUPFAM" id="SSF53756">
    <property type="entry name" value="UDP-Glycosyltransferase/glycogen phosphorylase"/>
    <property type="match status" value="1"/>
</dbReference>
<dbReference type="AlphaFoldDB" id="A0A382RFM4"/>
<dbReference type="Pfam" id="PF00534">
    <property type="entry name" value="Glycos_transf_1"/>
    <property type="match status" value="1"/>
</dbReference>